<gene>
    <name evidence="1" type="ORF">AVEN_242485_1</name>
</gene>
<name>A0A4Y2QZP5_ARAVE</name>
<accession>A0A4Y2QZP5</accession>
<dbReference type="AlphaFoldDB" id="A0A4Y2QZP5"/>
<reference evidence="1 2" key="1">
    <citation type="journal article" date="2019" name="Sci. Rep.">
        <title>Orb-weaving spider Araneus ventricosus genome elucidates the spidroin gene catalogue.</title>
        <authorList>
            <person name="Kono N."/>
            <person name="Nakamura H."/>
            <person name="Ohtoshi R."/>
            <person name="Moran D.A.P."/>
            <person name="Shinohara A."/>
            <person name="Yoshida Y."/>
            <person name="Fujiwara M."/>
            <person name="Mori M."/>
            <person name="Tomita M."/>
            <person name="Arakawa K."/>
        </authorList>
    </citation>
    <scope>NUCLEOTIDE SEQUENCE [LARGE SCALE GENOMIC DNA]</scope>
</reference>
<evidence type="ECO:0008006" key="3">
    <source>
        <dbReference type="Google" id="ProtNLM"/>
    </source>
</evidence>
<proteinExistence type="predicted"/>
<evidence type="ECO:0000313" key="1">
    <source>
        <dbReference type="EMBL" id="GBN68696.1"/>
    </source>
</evidence>
<organism evidence="1 2">
    <name type="scientific">Araneus ventricosus</name>
    <name type="common">Orbweaver spider</name>
    <name type="synonym">Epeira ventricosa</name>
    <dbReference type="NCBI Taxonomy" id="182803"/>
    <lineage>
        <taxon>Eukaryota</taxon>
        <taxon>Metazoa</taxon>
        <taxon>Ecdysozoa</taxon>
        <taxon>Arthropoda</taxon>
        <taxon>Chelicerata</taxon>
        <taxon>Arachnida</taxon>
        <taxon>Araneae</taxon>
        <taxon>Araneomorphae</taxon>
        <taxon>Entelegynae</taxon>
        <taxon>Araneoidea</taxon>
        <taxon>Araneidae</taxon>
        <taxon>Araneus</taxon>
    </lineage>
</organism>
<dbReference type="Proteomes" id="UP000499080">
    <property type="component" value="Unassembled WGS sequence"/>
</dbReference>
<dbReference type="InterPro" id="IPR036273">
    <property type="entry name" value="CRAL/TRIO_N_dom_sf"/>
</dbReference>
<evidence type="ECO:0000313" key="2">
    <source>
        <dbReference type="Proteomes" id="UP000499080"/>
    </source>
</evidence>
<sequence>MESAKPIKEGNTVYRPLLDTTLTKEDVRKAKQELNEKPEDYGRHLARVRDLLAKEKDLNPKTDDEFLLRFLRARKFLSCRTCGLHVVLS</sequence>
<dbReference type="SUPFAM" id="SSF46938">
    <property type="entry name" value="CRAL/TRIO N-terminal domain"/>
    <property type="match status" value="1"/>
</dbReference>
<keyword evidence="2" id="KW-1185">Reference proteome</keyword>
<dbReference type="OrthoDB" id="6466146at2759"/>
<protein>
    <recommendedName>
        <fullName evidence="3">CRAL/TRIO N-terminal domain-containing protein</fullName>
    </recommendedName>
</protein>
<dbReference type="EMBL" id="BGPR01141551">
    <property type="protein sequence ID" value="GBN68696.1"/>
    <property type="molecule type" value="Genomic_DNA"/>
</dbReference>
<dbReference type="Gene3D" id="1.10.8.20">
    <property type="entry name" value="N-terminal domain of phosphatidylinositol transfer protein sec14p"/>
    <property type="match status" value="1"/>
</dbReference>
<comment type="caution">
    <text evidence="1">The sequence shown here is derived from an EMBL/GenBank/DDBJ whole genome shotgun (WGS) entry which is preliminary data.</text>
</comment>